<accession>A0ABU0LHT8</accession>
<dbReference type="CDD" id="cd06170">
    <property type="entry name" value="LuxR_C_like"/>
    <property type="match status" value="1"/>
</dbReference>
<comment type="caution">
    <text evidence="3">The sequence shown here is derived from an EMBL/GenBank/DDBJ whole genome shotgun (WGS) entry which is preliminary data.</text>
</comment>
<evidence type="ECO:0000259" key="2">
    <source>
        <dbReference type="SMART" id="SM00421"/>
    </source>
</evidence>
<name>A0ABU0LHT8_XANAG</name>
<feature type="compositionally biased region" description="Polar residues" evidence="1">
    <location>
        <begin position="245"/>
        <end position="257"/>
    </location>
</feature>
<dbReference type="InterPro" id="IPR036388">
    <property type="entry name" value="WH-like_DNA-bd_sf"/>
</dbReference>
<keyword evidence="4" id="KW-1185">Reference proteome</keyword>
<dbReference type="EMBL" id="JAUSVY010000009">
    <property type="protein sequence ID" value="MDQ0506707.1"/>
    <property type="molecule type" value="Genomic_DNA"/>
</dbReference>
<protein>
    <submittedName>
        <fullName evidence="3">DNA-binding CsgD family transcriptional regulator/PAS domain-containing protein</fullName>
    </submittedName>
</protein>
<feature type="region of interest" description="Disordered" evidence="1">
    <location>
        <begin position="284"/>
        <end position="305"/>
    </location>
</feature>
<feature type="domain" description="HTH luxR-type" evidence="2">
    <location>
        <begin position="329"/>
        <end position="386"/>
    </location>
</feature>
<gene>
    <name evidence="3" type="ORF">QOZ94_003521</name>
</gene>
<organism evidence="3 4">
    <name type="scientific">Xanthobacter agilis</name>
    <dbReference type="NCBI Taxonomy" id="47492"/>
    <lineage>
        <taxon>Bacteria</taxon>
        <taxon>Pseudomonadati</taxon>
        <taxon>Pseudomonadota</taxon>
        <taxon>Alphaproteobacteria</taxon>
        <taxon>Hyphomicrobiales</taxon>
        <taxon>Xanthobacteraceae</taxon>
        <taxon>Xanthobacter</taxon>
    </lineage>
</organism>
<proteinExistence type="predicted"/>
<dbReference type="SUPFAM" id="SSF46894">
    <property type="entry name" value="C-terminal effector domain of the bipartite response regulators"/>
    <property type="match status" value="1"/>
</dbReference>
<dbReference type="GO" id="GO:0003677">
    <property type="term" value="F:DNA binding"/>
    <property type="evidence" value="ECO:0007669"/>
    <property type="project" value="UniProtKB-KW"/>
</dbReference>
<dbReference type="RefSeq" id="WP_237345373.1">
    <property type="nucleotide sequence ID" value="NZ_JABWGX010000009.1"/>
</dbReference>
<feature type="region of interest" description="Disordered" evidence="1">
    <location>
        <begin position="237"/>
        <end position="258"/>
    </location>
</feature>
<reference evidence="3 4" key="1">
    <citation type="submission" date="2023-07" db="EMBL/GenBank/DDBJ databases">
        <title>Genomic Encyclopedia of Type Strains, Phase IV (KMG-IV): sequencing the most valuable type-strain genomes for metagenomic binning, comparative biology and taxonomic classification.</title>
        <authorList>
            <person name="Goeker M."/>
        </authorList>
    </citation>
    <scope>NUCLEOTIDE SEQUENCE [LARGE SCALE GENOMIC DNA]</scope>
    <source>
        <strain evidence="3 4">DSM 3770</strain>
    </source>
</reference>
<dbReference type="Gene3D" id="1.10.10.10">
    <property type="entry name" value="Winged helix-like DNA-binding domain superfamily/Winged helix DNA-binding domain"/>
    <property type="match status" value="1"/>
</dbReference>
<evidence type="ECO:0000313" key="3">
    <source>
        <dbReference type="EMBL" id="MDQ0506707.1"/>
    </source>
</evidence>
<keyword evidence="3" id="KW-0238">DNA-binding</keyword>
<evidence type="ECO:0000256" key="1">
    <source>
        <dbReference type="SAM" id="MobiDB-lite"/>
    </source>
</evidence>
<dbReference type="Proteomes" id="UP001241747">
    <property type="component" value="Unassembled WGS sequence"/>
</dbReference>
<dbReference type="SMART" id="SM00421">
    <property type="entry name" value="HTH_LUXR"/>
    <property type="match status" value="1"/>
</dbReference>
<dbReference type="InterPro" id="IPR000792">
    <property type="entry name" value="Tscrpt_reg_LuxR_C"/>
</dbReference>
<evidence type="ECO:0000313" key="4">
    <source>
        <dbReference type="Proteomes" id="UP001241747"/>
    </source>
</evidence>
<dbReference type="InterPro" id="IPR016032">
    <property type="entry name" value="Sig_transdc_resp-reg_C-effctor"/>
</dbReference>
<sequence>MPTFSDAVYRIYEATLSPDHWASAMDAIATLSGSEGAFLGAKVPSGRWQIDTHSPKLSEFIHLSQAEKWWQQNPWLDRSIEVGFRVGDVYCDQDVIGEGRAEELPYYSQFLPRVGLGWQMAAAIQSDLGAPTAVVVQRARAKGPYVRTEMDTLRQVSRHVEQSLRITSHFAGERAAHATATAAFDAMDRAAFVLDHEQKPLLINRPARNLMGRYFSHEDGRLAPTQKHEHEAFNAAVRAARSAVPQSSNSPQPTTISDAKGGSRLVVWTLPVIGASAAHLGLPPTVDPGRASADPVSDPSQAQPDSHVLVLAQPLEQDRVIDPSVLRNTFDLTLGEARLAALLGSGMTVKQSADTLGITEGTARVVLKRVFQKLGVGRQAELVAKLAVFARGAS</sequence>